<keyword evidence="11 22" id="KW-1133">Transmembrane helix</keyword>
<dbReference type="GO" id="GO:0016324">
    <property type="term" value="C:apical plasma membrane"/>
    <property type="evidence" value="ECO:0007669"/>
    <property type="project" value="UniProtKB-SubCell"/>
</dbReference>
<dbReference type="Proteomes" id="UP001187415">
    <property type="component" value="Unassembled WGS sequence"/>
</dbReference>
<keyword evidence="24" id="KW-1185">Reference proteome</keyword>
<comment type="caution">
    <text evidence="23">The sequence shown here is derived from an EMBL/GenBank/DDBJ whole genome shotgun (WGS) entry which is preliminary data.</text>
</comment>
<protein>
    <recommendedName>
        <fullName evidence="18">Sodium/myo-inositol cotransporter</fullName>
    </recommendedName>
    <alternativeName>
        <fullName evidence="20">Sodium/myo-inositol transporter 1</fullName>
    </alternativeName>
    <alternativeName>
        <fullName evidence="19">Solute carrier family 5 member 3</fullName>
    </alternativeName>
</protein>
<dbReference type="FunFam" id="1.20.1730.10:FF:000013">
    <property type="entry name" value="sodium/myo-inositol cotransporter isoform X1"/>
    <property type="match status" value="1"/>
</dbReference>
<keyword evidence="8" id="KW-0597">Phosphoprotein</keyword>
<evidence type="ECO:0000256" key="22">
    <source>
        <dbReference type="SAM" id="Phobius"/>
    </source>
</evidence>
<dbReference type="PANTHER" id="PTHR11819:SF150">
    <property type="entry name" value="SODIUM_MYO-INOSITOL COTRANSPORTER"/>
    <property type="match status" value="1"/>
</dbReference>
<dbReference type="InterPro" id="IPR038377">
    <property type="entry name" value="Na/Glc_symporter_sf"/>
</dbReference>
<keyword evidence="6" id="KW-0813">Transport</keyword>
<comment type="similarity">
    <text evidence="5 21">Belongs to the sodium:solute symporter (SSF) (TC 2.A.21) family.</text>
</comment>
<dbReference type="GO" id="GO:0016323">
    <property type="term" value="C:basolateral plasma membrane"/>
    <property type="evidence" value="ECO:0007669"/>
    <property type="project" value="UniProtKB-SubCell"/>
</dbReference>
<comment type="subunit">
    <text evidence="17">Interacts with KCNQ2 (via the pore module). Interacts with KCNQ1; this interaction is direct. Forms coregulatory complexes with ion channels KCNQ2-KCNQ3 and KCNQ1-KCNE2.</text>
</comment>
<evidence type="ECO:0000256" key="13">
    <source>
        <dbReference type="ARBA" id="ARBA00023065"/>
    </source>
</evidence>
<accession>A0AA88MMU1</accession>
<evidence type="ECO:0000256" key="5">
    <source>
        <dbReference type="ARBA" id="ARBA00006434"/>
    </source>
</evidence>
<dbReference type="InterPro" id="IPR018212">
    <property type="entry name" value="Na/solute_symporter_CS"/>
</dbReference>
<keyword evidence="12" id="KW-0915">Sodium</keyword>
<feature type="transmembrane region" description="Helical" evidence="22">
    <location>
        <begin position="484"/>
        <end position="505"/>
    </location>
</feature>
<keyword evidence="13" id="KW-0406">Ion transport</keyword>
<keyword evidence="15" id="KW-0325">Glycoprotein</keyword>
<evidence type="ECO:0000313" key="24">
    <source>
        <dbReference type="Proteomes" id="UP001187415"/>
    </source>
</evidence>
<name>A0AA88MMU1_CHASR</name>
<dbReference type="GO" id="GO:0005249">
    <property type="term" value="F:voltage-gated potassium channel activity"/>
    <property type="evidence" value="ECO:0007669"/>
    <property type="project" value="InterPro"/>
</dbReference>
<evidence type="ECO:0000256" key="8">
    <source>
        <dbReference type="ARBA" id="ARBA00022553"/>
    </source>
</evidence>
<dbReference type="GO" id="GO:0005412">
    <property type="term" value="F:D-glucose:sodium symporter activity"/>
    <property type="evidence" value="ECO:0007669"/>
    <property type="project" value="TreeGrafter"/>
</dbReference>
<gene>
    <name evidence="23" type="ORF">Q5P01_013627</name>
</gene>
<dbReference type="PANTHER" id="PTHR11819">
    <property type="entry name" value="SOLUTE CARRIER FAMILY 5"/>
    <property type="match status" value="1"/>
</dbReference>
<keyword evidence="16" id="KW-0739">Sodium transport</keyword>
<dbReference type="GO" id="GO:0006020">
    <property type="term" value="P:inositol metabolic process"/>
    <property type="evidence" value="ECO:0007669"/>
    <property type="project" value="TreeGrafter"/>
</dbReference>
<comment type="similarity">
    <text evidence="4">Belongs to the potassium channel KCNE family.</text>
</comment>
<dbReference type="EMBL" id="JAUPFM010000010">
    <property type="protein sequence ID" value="KAK2839887.1"/>
    <property type="molecule type" value="Genomic_DNA"/>
</dbReference>
<keyword evidence="7" id="KW-1003">Cell membrane</keyword>
<dbReference type="InterPro" id="IPR000369">
    <property type="entry name" value="K_chnl_KCNE"/>
</dbReference>
<evidence type="ECO:0000256" key="15">
    <source>
        <dbReference type="ARBA" id="ARBA00023180"/>
    </source>
</evidence>
<feature type="transmembrane region" description="Helical" evidence="22">
    <location>
        <begin position="60"/>
        <end position="77"/>
    </location>
</feature>
<evidence type="ECO:0000256" key="21">
    <source>
        <dbReference type="RuleBase" id="RU362091"/>
    </source>
</evidence>
<evidence type="ECO:0000256" key="18">
    <source>
        <dbReference type="ARBA" id="ARBA00074169"/>
    </source>
</evidence>
<keyword evidence="10" id="KW-0769">Symport</keyword>
<dbReference type="GO" id="GO:0015798">
    <property type="term" value="P:myo-inositol transport"/>
    <property type="evidence" value="ECO:0007669"/>
    <property type="project" value="TreeGrafter"/>
</dbReference>
<evidence type="ECO:0000256" key="19">
    <source>
        <dbReference type="ARBA" id="ARBA00078598"/>
    </source>
</evidence>
<evidence type="ECO:0000256" key="7">
    <source>
        <dbReference type="ARBA" id="ARBA00022475"/>
    </source>
</evidence>
<evidence type="ECO:0000256" key="12">
    <source>
        <dbReference type="ARBA" id="ARBA00023053"/>
    </source>
</evidence>
<keyword evidence="14 22" id="KW-0472">Membrane</keyword>
<sequence length="743" mass="82291">MWKANRSTVSGYFLAGRSMNWVVIGASLFVSNIGSEHFIGLAGSGAASGFAVGAWEFNALLLLQLLGWVFIPVYIHSGVYTMPEYLSKRYGGNRLKVYFAFLSVLLYIFTKLSVDLYAGALFIQESLGWNLYLSIILLISITALLTVTGGLVAVLYTDALQAVLMIGGALTLTTISLIKVGGLEGVRTKYMQAVPNVSAIIATGNFTYSPSCRIEPKPNALRMLRGPLDEDIPWPGFILGQTPASIWYWCADQVIVQRVLAAKNIAHAKCSTLMAGFLKILPMFVIVIPGMISRILFADEIACIGPEHCMSVCGSQAGCSNIAYPRLVMAVMPVGLRGLMMAVMIAALMSDLDSIFNSASTIFTLDIYKTVRKKASQRELLIVGRMFIVVMVAISIAWVPVIIEMQGGQTYLYIQEVAGYLTPPIAALFLLGVFWKRCNEKGAFWGGMTGFTLGTIRLILAFAYRQPRCDQPDDRPAFITRVQYMYFAAALFWISGLVAVVVSLFTSPPTKEQVRTTTIWGLHNIEMVPKKDREEIYKLTDKSLCNGTQSLHKEMPQDVRKERCLDGADVKLLVPSTDHDPETPSTETSPAITPAERFANGRMEMIGAEDGCHGNGETSRFLHLQFLEVAFENMEKMSASDWSNFTLHLEDSLTNTLGHYLDSWRRNVTAAAKALDKTLAEENFRDVIWYLAVMIGMFAFIVVAILVSTVKSKRREHSNDPYHQYIKDEWTAQKQHGVAANFA</sequence>
<dbReference type="Gene3D" id="1.20.1730.10">
    <property type="entry name" value="Sodium/glucose cotransporter"/>
    <property type="match status" value="1"/>
</dbReference>
<feature type="transmembrane region" description="Helical" evidence="22">
    <location>
        <begin position="380"/>
        <end position="401"/>
    </location>
</feature>
<evidence type="ECO:0000256" key="2">
    <source>
        <dbReference type="ARBA" id="ARBA00004424"/>
    </source>
</evidence>
<evidence type="ECO:0000256" key="9">
    <source>
        <dbReference type="ARBA" id="ARBA00022692"/>
    </source>
</evidence>
<evidence type="ECO:0000313" key="23">
    <source>
        <dbReference type="EMBL" id="KAK2839887.1"/>
    </source>
</evidence>
<feature type="transmembrane region" description="Helical" evidence="22">
    <location>
        <begin position="442"/>
        <end position="464"/>
    </location>
</feature>
<dbReference type="PROSITE" id="PS00456">
    <property type="entry name" value="NA_SOLUT_SYMP_1"/>
    <property type="match status" value="1"/>
</dbReference>
<feature type="transmembrane region" description="Helical" evidence="22">
    <location>
        <begin position="339"/>
        <end position="368"/>
    </location>
</feature>
<feature type="transmembrane region" description="Helical" evidence="22">
    <location>
        <begin position="97"/>
        <end position="119"/>
    </location>
</feature>
<comment type="subcellular location">
    <subcellularLocation>
        <location evidence="2">Apical cell membrane</location>
        <topology evidence="2">Multi-pass membrane protein</topology>
    </subcellularLocation>
    <subcellularLocation>
        <location evidence="3">Basolateral cell membrane</location>
        <topology evidence="3">Multi-pass membrane protein</topology>
    </subcellularLocation>
    <subcellularLocation>
        <location evidence="1">Membrane</location>
        <topology evidence="1">Single-pass membrane protein</topology>
    </subcellularLocation>
</comment>
<evidence type="ECO:0000256" key="16">
    <source>
        <dbReference type="ARBA" id="ARBA00023201"/>
    </source>
</evidence>
<evidence type="ECO:0000256" key="1">
    <source>
        <dbReference type="ARBA" id="ARBA00004167"/>
    </source>
</evidence>
<evidence type="ECO:0000256" key="11">
    <source>
        <dbReference type="ARBA" id="ARBA00022989"/>
    </source>
</evidence>
<feature type="transmembrane region" description="Helical" evidence="22">
    <location>
        <begin position="273"/>
        <end position="292"/>
    </location>
</feature>
<evidence type="ECO:0000256" key="4">
    <source>
        <dbReference type="ARBA" id="ARBA00005688"/>
    </source>
</evidence>
<dbReference type="Pfam" id="PF00474">
    <property type="entry name" value="SSF"/>
    <property type="match status" value="1"/>
</dbReference>
<evidence type="ECO:0000256" key="20">
    <source>
        <dbReference type="ARBA" id="ARBA00083967"/>
    </source>
</evidence>
<evidence type="ECO:0000256" key="6">
    <source>
        <dbReference type="ARBA" id="ARBA00022448"/>
    </source>
</evidence>
<feature type="transmembrane region" description="Helical" evidence="22">
    <location>
        <begin position="687"/>
        <end position="707"/>
    </location>
</feature>
<feature type="transmembrane region" description="Helical" evidence="22">
    <location>
        <begin position="413"/>
        <end position="435"/>
    </location>
</feature>
<proteinExistence type="inferred from homology"/>
<dbReference type="AlphaFoldDB" id="A0AA88MMU1"/>
<dbReference type="Pfam" id="PF02060">
    <property type="entry name" value="ISK_Channel"/>
    <property type="match status" value="1"/>
</dbReference>
<feature type="transmembrane region" description="Helical" evidence="22">
    <location>
        <begin position="162"/>
        <end position="182"/>
    </location>
</feature>
<dbReference type="InterPro" id="IPR001734">
    <property type="entry name" value="Na/solute_symporter"/>
</dbReference>
<dbReference type="PROSITE" id="PS50283">
    <property type="entry name" value="NA_SOLUT_SYMP_3"/>
    <property type="match status" value="1"/>
</dbReference>
<evidence type="ECO:0000256" key="10">
    <source>
        <dbReference type="ARBA" id="ARBA00022847"/>
    </source>
</evidence>
<evidence type="ECO:0000256" key="14">
    <source>
        <dbReference type="ARBA" id="ARBA00023136"/>
    </source>
</evidence>
<evidence type="ECO:0000256" key="3">
    <source>
        <dbReference type="ARBA" id="ARBA00004554"/>
    </source>
</evidence>
<evidence type="ECO:0000256" key="17">
    <source>
        <dbReference type="ARBA" id="ARBA00063782"/>
    </source>
</evidence>
<dbReference type="NCBIfam" id="TIGR00813">
    <property type="entry name" value="sss"/>
    <property type="match status" value="1"/>
</dbReference>
<reference evidence="23" key="1">
    <citation type="submission" date="2023-07" db="EMBL/GenBank/DDBJ databases">
        <title>Chromosome-level Genome Assembly of Striped Snakehead (Channa striata).</title>
        <authorList>
            <person name="Liu H."/>
        </authorList>
    </citation>
    <scope>NUCLEOTIDE SEQUENCE</scope>
    <source>
        <strain evidence="23">Gz</strain>
        <tissue evidence="23">Muscle</tissue>
    </source>
</reference>
<feature type="transmembrane region" description="Helical" evidence="22">
    <location>
        <begin position="131"/>
        <end position="156"/>
    </location>
</feature>
<keyword evidence="9 22" id="KW-0812">Transmembrane</keyword>
<organism evidence="23 24">
    <name type="scientific">Channa striata</name>
    <name type="common">Snakehead murrel</name>
    <name type="synonym">Ophicephalus striatus</name>
    <dbReference type="NCBI Taxonomy" id="64152"/>
    <lineage>
        <taxon>Eukaryota</taxon>
        <taxon>Metazoa</taxon>
        <taxon>Chordata</taxon>
        <taxon>Craniata</taxon>
        <taxon>Vertebrata</taxon>
        <taxon>Euteleostomi</taxon>
        <taxon>Actinopterygii</taxon>
        <taxon>Neopterygii</taxon>
        <taxon>Teleostei</taxon>
        <taxon>Neoteleostei</taxon>
        <taxon>Acanthomorphata</taxon>
        <taxon>Anabantaria</taxon>
        <taxon>Anabantiformes</taxon>
        <taxon>Channoidei</taxon>
        <taxon>Channidae</taxon>
        <taxon>Channa</taxon>
    </lineage>
</organism>